<gene>
    <name evidence="2" type="ORF">NM948_10945</name>
</gene>
<keyword evidence="1" id="KW-0732">Signal</keyword>
<feature type="signal peptide" evidence="1">
    <location>
        <begin position="1"/>
        <end position="24"/>
    </location>
</feature>
<accession>A0A9X3ZMB8</accession>
<protein>
    <submittedName>
        <fullName evidence="2">Uncharacterized protein</fullName>
    </submittedName>
</protein>
<dbReference type="Proteomes" id="UP001145481">
    <property type="component" value="Unassembled WGS sequence"/>
</dbReference>
<evidence type="ECO:0000313" key="3">
    <source>
        <dbReference type="Proteomes" id="UP001145481"/>
    </source>
</evidence>
<dbReference type="EMBL" id="JANJHC010000032">
    <property type="protein sequence ID" value="MDA5624050.1"/>
    <property type="molecule type" value="Genomic_DNA"/>
</dbReference>
<sequence>MKRLFTLIMIALLPVQVMSAASMAPIIAAAATTGTRSNQENDRDKADSQAQIIAITQGGLTVDADSGHVIIRCLWQKGGLCKIRGGKEGEGFISRRTDLILTPQEFAEREGYKKVHRITLLPLYREDWLALDVSKE</sequence>
<feature type="chain" id="PRO_5040720458" evidence="1">
    <location>
        <begin position="25"/>
        <end position="136"/>
    </location>
</feature>
<reference evidence="2" key="1">
    <citation type="submission" date="2022-07" db="EMBL/GenBank/DDBJ databases">
        <title>Genome-based characterization of novel serogroup A variants of Pasteurella multocida.</title>
        <authorList>
            <person name="Prajapati A."/>
            <person name="Yogisharadhya R."/>
            <person name="Mohanty N."/>
            <person name="Chanda M."/>
            <person name="Mendem S.K."/>
            <person name="Siddaramappa S."/>
            <person name="Shivachandra S.B."/>
        </authorList>
    </citation>
    <scope>NUCLEOTIDE SEQUENCE</scope>
    <source>
        <strain evidence="2">NIVEDIPm19</strain>
    </source>
</reference>
<name>A0A9X3ZMB8_PASMD</name>
<comment type="caution">
    <text evidence="2">The sequence shown here is derived from an EMBL/GenBank/DDBJ whole genome shotgun (WGS) entry which is preliminary data.</text>
</comment>
<organism evidence="2 3">
    <name type="scientific">Pasteurella multocida</name>
    <dbReference type="NCBI Taxonomy" id="747"/>
    <lineage>
        <taxon>Bacteria</taxon>
        <taxon>Pseudomonadati</taxon>
        <taxon>Pseudomonadota</taxon>
        <taxon>Gammaproteobacteria</taxon>
        <taxon>Pasteurellales</taxon>
        <taxon>Pasteurellaceae</taxon>
        <taxon>Pasteurella</taxon>
    </lineage>
</organism>
<evidence type="ECO:0000313" key="2">
    <source>
        <dbReference type="EMBL" id="MDA5624050.1"/>
    </source>
</evidence>
<dbReference type="RefSeq" id="WP_195189108.1">
    <property type="nucleotide sequence ID" value="NZ_JADMLJ010000032.1"/>
</dbReference>
<dbReference type="AlphaFoldDB" id="A0A9X3ZMB8"/>
<proteinExistence type="predicted"/>
<evidence type="ECO:0000256" key="1">
    <source>
        <dbReference type="SAM" id="SignalP"/>
    </source>
</evidence>